<gene>
    <name evidence="2" type="ORF">HDC01541</name>
</gene>
<dbReference type="EMBL" id="BK003358">
    <property type="protein sequence ID" value="DAA03557.1"/>
    <property type="molecule type" value="Genomic_DNA"/>
</dbReference>
<proteinExistence type="predicted"/>
<reference evidence="2" key="1">
    <citation type="journal article" date="2003" name="Genome Biol.">
        <title>An integrated gene annotation and transcriptional profiling approach towards the full gene content of the Drosophila genome.</title>
        <authorList>
            <person name="Hild M."/>
            <person name="Beckmann B."/>
            <person name="Haas S.A."/>
            <person name="Koch B."/>
            <person name="Solovyev V."/>
            <person name="Busold C."/>
            <person name="Fellenberg K."/>
            <person name="Boutros M."/>
            <person name="Vingron M."/>
            <person name="Sauer F."/>
            <person name="Hoheisel J.D."/>
            <person name="Paro R."/>
        </authorList>
    </citation>
    <scope>NUCLEOTIDE SEQUENCE</scope>
</reference>
<accession>Q6IHQ8</accession>
<keyword evidence="1" id="KW-1133">Transmembrane helix</keyword>
<sequence>MQCGNANRNWELEHIQSHILQYYSSLPPRRCPHILFPILAVAIPRMPATRHRRGGQAVDMVWLLLPMTMSRSLMLAAAAVLVLMMLMSIQCAFTVSVDEENTLLDL</sequence>
<name>Q6IHQ8_DROME</name>
<keyword evidence="1" id="KW-0812">Transmembrane</keyword>
<keyword evidence="1" id="KW-0472">Membrane</keyword>
<evidence type="ECO:0000256" key="1">
    <source>
        <dbReference type="SAM" id="Phobius"/>
    </source>
</evidence>
<dbReference type="AlphaFoldDB" id="Q6IHQ8"/>
<organism evidence="2">
    <name type="scientific">Drosophila melanogaster</name>
    <name type="common">Fruit fly</name>
    <dbReference type="NCBI Taxonomy" id="7227"/>
    <lineage>
        <taxon>Eukaryota</taxon>
        <taxon>Metazoa</taxon>
        <taxon>Ecdysozoa</taxon>
        <taxon>Arthropoda</taxon>
        <taxon>Hexapoda</taxon>
        <taxon>Insecta</taxon>
        <taxon>Pterygota</taxon>
        <taxon>Neoptera</taxon>
        <taxon>Endopterygota</taxon>
        <taxon>Diptera</taxon>
        <taxon>Brachycera</taxon>
        <taxon>Muscomorpha</taxon>
        <taxon>Ephydroidea</taxon>
        <taxon>Drosophilidae</taxon>
        <taxon>Drosophila</taxon>
        <taxon>Sophophora</taxon>
    </lineage>
</organism>
<protein>
    <submittedName>
        <fullName evidence="2">HDC01541</fullName>
    </submittedName>
</protein>
<feature type="transmembrane region" description="Helical" evidence="1">
    <location>
        <begin position="73"/>
        <end position="97"/>
    </location>
</feature>
<evidence type="ECO:0000313" key="2">
    <source>
        <dbReference type="EMBL" id="DAA03557.1"/>
    </source>
</evidence>